<sequence length="40" mass="4647">MSGNKDSVICIGCDSFSFWYQTCSPRFTERTYRLGQVAEY</sequence>
<dbReference type="AlphaFoldDB" id="A0A2P2MSG0"/>
<reference evidence="1" key="1">
    <citation type="submission" date="2018-02" db="EMBL/GenBank/DDBJ databases">
        <title>Rhizophora mucronata_Transcriptome.</title>
        <authorList>
            <person name="Meera S.P."/>
            <person name="Sreeshan A."/>
            <person name="Augustine A."/>
        </authorList>
    </citation>
    <scope>NUCLEOTIDE SEQUENCE</scope>
    <source>
        <tissue evidence="1">Leaf</tissue>
    </source>
</reference>
<protein>
    <submittedName>
        <fullName evidence="1">CCR4-NOT transcription complex subunit 1</fullName>
    </submittedName>
</protein>
<accession>A0A2P2MSG0</accession>
<evidence type="ECO:0000313" key="1">
    <source>
        <dbReference type="EMBL" id="MBX33145.1"/>
    </source>
</evidence>
<name>A0A2P2MSG0_RHIMU</name>
<organism evidence="1">
    <name type="scientific">Rhizophora mucronata</name>
    <name type="common">Asiatic mangrove</name>
    <dbReference type="NCBI Taxonomy" id="61149"/>
    <lineage>
        <taxon>Eukaryota</taxon>
        <taxon>Viridiplantae</taxon>
        <taxon>Streptophyta</taxon>
        <taxon>Embryophyta</taxon>
        <taxon>Tracheophyta</taxon>
        <taxon>Spermatophyta</taxon>
        <taxon>Magnoliopsida</taxon>
        <taxon>eudicotyledons</taxon>
        <taxon>Gunneridae</taxon>
        <taxon>Pentapetalae</taxon>
        <taxon>rosids</taxon>
        <taxon>fabids</taxon>
        <taxon>Malpighiales</taxon>
        <taxon>Rhizophoraceae</taxon>
        <taxon>Rhizophora</taxon>
    </lineage>
</organism>
<dbReference type="EMBL" id="GGEC01052661">
    <property type="protein sequence ID" value="MBX33145.1"/>
    <property type="molecule type" value="Transcribed_RNA"/>
</dbReference>
<proteinExistence type="predicted"/>